<gene>
    <name evidence="2" type="ORF">TCM_009799</name>
</gene>
<feature type="compositionally biased region" description="Basic residues" evidence="1">
    <location>
        <begin position="1"/>
        <end position="11"/>
    </location>
</feature>
<dbReference type="HOGENOM" id="CLU_2531989_0_0_1"/>
<keyword evidence="3" id="KW-1185">Reference proteome</keyword>
<organism evidence="2 3">
    <name type="scientific">Theobroma cacao</name>
    <name type="common">Cacao</name>
    <name type="synonym">Cocoa</name>
    <dbReference type="NCBI Taxonomy" id="3641"/>
    <lineage>
        <taxon>Eukaryota</taxon>
        <taxon>Viridiplantae</taxon>
        <taxon>Streptophyta</taxon>
        <taxon>Embryophyta</taxon>
        <taxon>Tracheophyta</taxon>
        <taxon>Spermatophyta</taxon>
        <taxon>Magnoliopsida</taxon>
        <taxon>eudicotyledons</taxon>
        <taxon>Gunneridae</taxon>
        <taxon>Pentapetalae</taxon>
        <taxon>rosids</taxon>
        <taxon>malvids</taxon>
        <taxon>Malvales</taxon>
        <taxon>Malvaceae</taxon>
        <taxon>Byttnerioideae</taxon>
        <taxon>Theobroma</taxon>
    </lineage>
</organism>
<dbReference type="AlphaFoldDB" id="A0A061ED48"/>
<evidence type="ECO:0000313" key="3">
    <source>
        <dbReference type="Proteomes" id="UP000026915"/>
    </source>
</evidence>
<reference evidence="2 3" key="1">
    <citation type="journal article" date="2013" name="Genome Biol.">
        <title>The genome sequence of the most widely cultivated cacao type and its use to identify candidate genes regulating pod color.</title>
        <authorList>
            <person name="Motamayor J.C."/>
            <person name="Mockaitis K."/>
            <person name="Schmutz J."/>
            <person name="Haiminen N."/>
            <person name="Iii D.L."/>
            <person name="Cornejo O."/>
            <person name="Findley S.D."/>
            <person name="Zheng P."/>
            <person name="Utro F."/>
            <person name="Royaert S."/>
            <person name="Saski C."/>
            <person name="Jenkins J."/>
            <person name="Podicheti R."/>
            <person name="Zhao M."/>
            <person name="Scheffler B.E."/>
            <person name="Stack J.C."/>
            <person name="Feltus F.A."/>
            <person name="Mustiga G.M."/>
            <person name="Amores F."/>
            <person name="Phillips W."/>
            <person name="Marelli J.P."/>
            <person name="May G.D."/>
            <person name="Shapiro H."/>
            <person name="Ma J."/>
            <person name="Bustamante C.D."/>
            <person name="Schnell R.J."/>
            <person name="Main D."/>
            <person name="Gilbert D."/>
            <person name="Parida L."/>
            <person name="Kuhn D.N."/>
        </authorList>
    </citation>
    <scope>NUCLEOTIDE SEQUENCE [LARGE SCALE GENOMIC DNA]</scope>
    <source>
        <strain evidence="3">cv. Matina 1-6</strain>
    </source>
</reference>
<proteinExistence type="predicted"/>
<dbReference type="InParanoid" id="A0A061ED48"/>
<evidence type="ECO:0000313" key="2">
    <source>
        <dbReference type="EMBL" id="EOY00159.1"/>
    </source>
</evidence>
<name>A0A061ED48_THECC</name>
<evidence type="ECO:0000256" key="1">
    <source>
        <dbReference type="SAM" id="MobiDB-lite"/>
    </source>
</evidence>
<feature type="compositionally biased region" description="Basic and acidic residues" evidence="1">
    <location>
        <begin position="12"/>
        <end position="34"/>
    </location>
</feature>
<protein>
    <submittedName>
        <fullName evidence="2">Uncharacterized protein</fullName>
    </submittedName>
</protein>
<accession>A0A061ED48</accession>
<feature type="region of interest" description="Disordered" evidence="1">
    <location>
        <begin position="1"/>
        <end position="43"/>
    </location>
</feature>
<dbReference type="EMBL" id="CM001880">
    <property type="protein sequence ID" value="EOY00159.1"/>
    <property type="molecule type" value="Genomic_DNA"/>
</dbReference>
<dbReference type="Gramene" id="EOY00159">
    <property type="protein sequence ID" value="EOY00159"/>
    <property type="gene ID" value="TCM_009799"/>
</dbReference>
<dbReference type="Proteomes" id="UP000026915">
    <property type="component" value="Chromosome 2"/>
</dbReference>
<sequence length="84" mass="9758">MLNKKNRKKKKNTLEKRMRNKKKEPQVEKEHPNAEKSAMSSPIESEEILISNFIRDIINEAKVGQAHQQARMHQEAQLAPLAIE</sequence>